<keyword evidence="5" id="KW-0328">Glycosyltransferase</keyword>
<dbReference type="NCBIfam" id="TIGR02193">
    <property type="entry name" value="heptsyl_trn_I"/>
    <property type="match status" value="1"/>
</dbReference>
<keyword evidence="4" id="KW-0997">Cell inner membrane</keyword>
<dbReference type="InterPro" id="IPR011908">
    <property type="entry name" value="LipoPS_heptosylTferase-I"/>
</dbReference>
<keyword evidence="3" id="KW-1003">Cell membrane</keyword>
<dbReference type="SUPFAM" id="SSF53756">
    <property type="entry name" value="UDP-Glycosyltransferase/glycogen phosphorylase"/>
    <property type="match status" value="1"/>
</dbReference>
<dbReference type="OrthoDB" id="9767552at2"/>
<dbReference type="CDD" id="cd03789">
    <property type="entry name" value="GT9_LPS_heptosyltransferase"/>
    <property type="match status" value="1"/>
</dbReference>
<evidence type="ECO:0000256" key="2">
    <source>
        <dbReference type="ARBA" id="ARBA00004713"/>
    </source>
</evidence>
<gene>
    <name evidence="14" type="ORF">A8O14_01375</name>
</gene>
<reference evidence="15" key="1">
    <citation type="submission" date="2016-05" db="EMBL/GenBank/DDBJ databases">
        <title>Polynucleobacter sp. QLW-P1FAT50C-4 genome.</title>
        <authorList>
            <person name="Hahn M.W."/>
        </authorList>
    </citation>
    <scope>NUCLEOTIDE SEQUENCE [LARGE SCALE GENOMIC DNA]</scope>
    <source>
        <strain evidence="15">QLW-P1FAT50C-4</strain>
    </source>
</reference>
<dbReference type="Pfam" id="PF01075">
    <property type="entry name" value="Glyco_transf_9"/>
    <property type="match status" value="1"/>
</dbReference>
<evidence type="ECO:0000256" key="4">
    <source>
        <dbReference type="ARBA" id="ARBA00022519"/>
    </source>
</evidence>
<dbReference type="InterPro" id="IPR051199">
    <property type="entry name" value="LPS_LOS_Heptosyltrfase"/>
</dbReference>
<evidence type="ECO:0000256" key="9">
    <source>
        <dbReference type="ARBA" id="ARBA00043995"/>
    </source>
</evidence>
<accession>A0A191UCU3</accession>
<evidence type="ECO:0000256" key="5">
    <source>
        <dbReference type="ARBA" id="ARBA00022676"/>
    </source>
</evidence>
<evidence type="ECO:0000313" key="14">
    <source>
        <dbReference type="EMBL" id="ANI98863.1"/>
    </source>
</evidence>
<dbReference type="GO" id="GO:0009244">
    <property type="term" value="P:lipopolysaccharide core region biosynthetic process"/>
    <property type="evidence" value="ECO:0007669"/>
    <property type="project" value="InterPro"/>
</dbReference>
<evidence type="ECO:0000256" key="7">
    <source>
        <dbReference type="ARBA" id="ARBA00022985"/>
    </source>
</evidence>
<dbReference type="PANTHER" id="PTHR30160">
    <property type="entry name" value="TETRAACYLDISACCHARIDE 4'-KINASE-RELATED"/>
    <property type="match status" value="1"/>
</dbReference>
<protein>
    <recommendedName>
        <fullName evidence="11">Lipopolysaccharide heptosyltransferase 1</fullName>
        <ecNumber evidence="10">2.4.99.23</ecNumber>
    </recommendedName>
    <alternativeName>
        <fullName evidence="12">ADP-heptose:lipopolysaccharide heptosyltransferase I</fullName>
    </alternativeName>
</protein>
<proteinExistence type="inferred from homology"/>
<keyword evidence="8" id="KW-0472">Membrane</keyword>
<dbReference type="AlphaFoldDB" id="A0A191UCU3"/>
<dbReference type="Proteomes" id="UP000078463">
    <property type="component" value="Chromosome"/>
</dbReference>
<dbReference type="GO" id="GO:0008713">
    <property type="term" value="F:ADP-heptose-lipopolysaccharide heptosyltransferase activity"/>
    <property type="evidence" value="ECO:0007669"/>
    <property type="project" value="TreeGrafter"/>
</dbReference>
<organism evidence="14 15">
    <name type="scientific">Polynucleobacter wuianus</name>
    <dbReference type="NCBI Taxonomy" id="1743168"/>
    <lineage>
        <taxon>Bacteria</taxon>
        <taxon>Pseudomonadati</taxon>
        <taxon>Pseudomonadota</taxon>
        <taxon>Betaproteobacteria</taxon>
        <taxon>Burkholderiales</taxon>
        <taxon>Burkholderiaceae</taxon>
        <taxon>Polynucleobacter</taxon>
    </lineage>
</organism>
<comment type="subcellular location">
    <subcellularLocation>
        <location evidence="1">Cell inner membrane</location>
        <topology evidence="1">Peripheral membrane protein</topology>
        <orientation evidence="1">Cytoplasmic side</orientation>
    </subcellularLocation>
</comment>
<dbReference type="GO" id="GO:0005886">
    <property type="term" value="C:plasma membrane"/>
    <property type="evidence" value="ECO:0007669"/>
    <property type="project" value="UniProtKB-SubCell"/>
</dbReference>
<keyword evidence="15" id="KW-1185">Reference proteome</keyword>
<dbReference type="STRING" id="1743168.A8O14_01375"/>
<comment type="pathway">
    <text evidence="2">Bacterial outer membrane biogenesis; LPS core biosynthesis.</text>
</comment>
<evidence type="ECO:0000256" key="6">
    <source>
        <dbReference type="ARBA" id="ARBA00022679"/>
    </source>
</evidence>
<evidence type="ECO:0000256" key="11">
    <source>
        <dbReference type="ARBA" id="ARBA00044190"/>
    </source>
</evidence>
<dbReference type="KEGG" id="pwu:A8O14_01375"/>
<dbReference type="RefSeq" id="WP_068947870.1">
    <property type="nucleotide sequence ID" value="NZ_CP015922.1"/>
</dbReference>
<evidence type="ECO:0000256" key="1">
    <source>
        <dbReference type="ARBA" id="ARBA00004515"/>
    </source>
</evidence>
<keyword evidence="6 14" id="KW-0808">Transferase</keyword>
<dbReference type="EC" id="2.4.99.23" evidence="10"/>
<evidence type="ECO:0000256" key="8">
    <source>
        <dbReference type="ARBA" id="ARBA00023136"/>
    </source>
</evidence>
<keyword evidence="7" id="KW-0448">Lipopolysaccharide biosynthesis</keyword>
<dbReference type="InterPro" id="IPR002201">
    <property type="entry name" value="Glyco_trans_9"/>
</dbReference>
<evidence type="ECO:0000256" key="3">
    <source>
        <dbReference type="ARBA" id="ARBA00022475"/>
    </source>
</evidence>
<dbReference type="EMBL" id="CP015922">
    <property type="protein sequence ID" value="ANI98863.1"/>
    <property type="molecule type" value="Genomic_DNA"/>
</dbReference>
<dbReference type="PANTHER" id="PTHR30160:SF19">
    <property type="entry name" value="LIPOPOLYSACCHARIDE HEPTOSYLTRANSFERASE 1"/>
    <property type="match status" value="1"/>
</dbReference>
<sequence>MANQDASPKILLVKLSSLGDVLHNLPIVWDIRARLPNAQIDWVVEEAYVQLLMPLLSRDGFKGIDRIIPFGLRRWKKAWLIKKSWQEFFAFKAELQEVSYDIVIETQGLLKSALVCSLAKKSSNAIVSGFANATEFSGYEPIARIFYNQLVQVPFHCHAVDRSRYVACSALDLLLISRADKVQFYPVSYVESIIDPKLAGLEKPYILFFHSTAREAKRWANINWITLGKKLSALGYQVVLPWGNSAEEKISNELAEQIPGSLVPNAFSVQEAFAVIAKSALVIGVDTGLTHLSAVLNKPTIEIYCDSPRWKTEGYWSGRIRNVGDIKEPPTIDEVAKASLDLLT</sequence>
<dbReference type="GO" id="GO:0005829">
    <property type="term" value="C:cytosol"/>
    <property type="evidence" value="ECO:0007669"/>
    <property type="project" value="TreeGrafter"/>
</dbReference>
<evidence type="ECO:0000256" key="13">
    <source>
        <dbReference type="ARBA" id="ARBA00049201"/>
    </source>
</evidence>
<comment type="catalytic activity">
    <reaction evidence="13">
        <text>an alpha-Kdo-(2-&gt;4)-alpha-Kdo-(2-&gt;6)-lipid A + ADP-L-glycero-beta-D-manno-heptose = an L-alpha-D-Hep-(1-&gt;5)-[alpha-Kdo-(2-&gt;4)]-alpha-Kdo-(2-&gt;6)-lipid A + ADP + H(+)</text>
        <dbReference type="Rhea" id="RHEA:74067"/>
        <dbReference type="ChEBI" id="CHEBI:15378"/>
        <dbReference type="ChEBI" id="CHEBI:61506"/>
        <dbReference type="ChEBI" id="CHEBI:176431"/>
        <dbReference type="ChEBI" id="CHEBI:193068"/>
        <dbReference type="ChEBI" id="CHEBI:456216"/>
        <dbReference type="EC" id="2.4.99.23"/>
    </reaction>
</comment>
<dbReference type="Gene3D" id="3.40.50.2000">
    <property type="entry name" value="Glycogen Phosphorylase B"/>
    <property type="match status" value="2"/>
</dbReference>
<comment type="similarity">
    <text evidence="9">Belongs to the glycosyltransferase 9 family.</text>
</comment>
<evidence type="ECO:0000256" key="10">
    <source>
        <dbReference type="ARBA" id="ARBA00044041"/>
    </source>
</evidence>
<evidence type="ECO:0000256" key="12">
    <source>
        <dbReference type="ARBA" id="ARBA00044330"/>
    </source>
</evidence>
<evidence type="ECO:0000313" key="15">
    <source>
        <dbReference type="Proteomes" id="UP000078463"/>
    </source>
</evidence>
<name>A0A191UCU3_9BURK</name>